<reference evidence="1" key="1">
    <citation type="submission" date="2022-10" db="EMBL/GenBank/DDBJ databases">
        <title>Complete Genome of Trichothecium roseum strain YXFP-22015, a Plant Pathogen Isolated from Citrus.</title>
        <authorList>
            <person name="Wang Y."/>
            <person name="Zhu L."/>
        </authorList>
    </citation>
    <scope>NUCLEOTIDE SEQUENCE</scope>
    <source>
        <strain evidence="1">YXFP-22015</strain>
    </source>
</reference>
<name>A0ACC0V004_9HYPO</name>
<gene>
    <name evidence="1" type="ORF">N3K66_006152</name>
</gene>
<protein>
    <submittedName>
        <fullName evidence="1">Uncharacterized protein</fullName>
    </submittedName>
</protein>
<sequence length="366" mass="40623">MPNFSSSGIVFFTETVVFITICIVMLLLRFAAMRVSRRKFFMDDGLVLFAFLNAFILGIAALWSTAHGMGKSVDVLSKYEISATAKFLFTAYVCWLFSSVFYKLAILALYSRVFTTQRFRWWSYGFSAVTVAYCVGYLAVFVTSCIPIDHLWNPRPGGHCRDGRISDFSTLTINIILDLGIIVLPLPTLWGLQLPTKKKIIVTVMLSFGFLTIAVMIWRFVWTEKFRGSPDFTTYAAKIGTVCMLELWLGIMVACIPTLAPLFRADRFARTSSGSGSGAHGFSSWSSWSSAGGYSCQTSKRPALQHSARLRNDGYDVVPGGRLSPAALESREVCRVTAECAFDPDALERAYPMAPDAIYVRTNIGA</sequence>
<evidence type="ECO:0000313" key="2">
    <source>
        <dbReference type="Proteomes" id="UP001163324"/>
    </source>
</evidence>
<keyword evidence="2" id="KW-1185">Reference proteome</keyword>
<accession>A0ACC0V004</accession>
<proteinExistence type="predicted"/>
<evidence type="ECO:0000313" key="1">
    <source>
        <dbReference type="EMBL" id="KAI9899691.1"/>
    </source>
</evidence>
<dbReference type="EMBL" id="CM047944">
    <property type="protein sequence ID" value="KAI9899691.1"/>
    <property type="molecule type" value="Genomic_DNA"/>
</dbReference>
<dbReference type="Proteomes" id="UP001163324">
    <property type="component" value="Chromosome 5"/>
</dbReference>
<comment type="caution">
    <text evidence="1">The sequence shown here is derived from an EMBL/GenBank/DDBJ whole genome shotgun (WGS) entry which is preliminary data.</text>
</comment>
<organism evidence="1 2">
    <name type="scientific">Trichothecium roseum</name>
    <dbReference type="NCBI Taxonomy" id="47278"/>
    <lineage>
        <taxon>Eukaryota</taxon>
        <taxon>Fungi</taxon>
        <taxon>Dikarya</taxon>
        <taxon>Ascomycota</taxon>
        <taxon>Pezizomycotina</taxon>
        <taxon>Sordariomycetes</taxon>
        <taxon>Hypocreomycetidae</taxon>
        <taxon>Hypocreales</taxon>
        <taxon>Hypocreales incertae sedis</taxon>
        <taxon>Trichothecium</taxon>
    </lineage>
</organism>